<feature type="transmembrane region" description="Helical" evidence="1">
    <location>
        <begin position="222"/>
        <end position="241"/>
    </location>
</feature>
<keyword evidence="1" id="KW-1133">Transmembrane helix</keyword>
<organism evidence="2 3">
    <name type="scientific">Melghirimyces profundicolus</name>
    <dbReference type="NCBI Taxonomy" id="1242148"/>
    <lineage>
        <taxon>Bacteria</taxon>
        <taxon>Bacillati</taxon>
        <taxon>Bacillota</taxon>
        <taxon>Bacilli</taxon>
        <taxon>Bacillales</taxon>
        <taxon>Thermoactinomycetaceae</taxon>
        <taxon>Melghirimyces</taxon>
    </lineage>
</organism>
<dbReference type="AlphaFoldDB" id="A0A2T6C0E7"/>
<proteinExistence type="predicted"/>
<name>A0A2T6C0E7_9BACL</name>
<evidence type="ECO:0000256" key="1">
    <source>
        <dbReference type="SAM" id="Phobius"/>
    </source>
</evidence>
<gene>
    <name evidence="2" type="ORF">C8P63_10647</name>
</gene>
<evidence type="ECO:0000313" key="3">
    <source>
        <dbReference type="Proteomes" id="UP000244240"/>
    </source>
</evidence>
<feature type="transmembrane region" description="Helical" evidence="1">
    <location>
        <begin position="21"/>
        <end position="46"/>
    </location>
</feature>
<accession>A0A2T6C0E7</accession>
<comment type="caution">
    <text evidence="2">The sequence shown here is derived from an EMBL/GenBank/DDBJ whole genome shotgun (WGS) entry which is preliminary data.</text>
</comment>
<keyword evidence="1" id="KW-0472">Membrane</keyword>
<feature type="transmembrane region" description="Helical" evidence="1">
    <location>
        <begin position="366"/>
        <end position="398"/>
    </location>
</feature>
<dbReference type="GO" id="GO:0005886">
    <property type="term" value="C:plasma membrane"/>
    <property type="evidence" value="ECO:0007669"/>
    <property type="project" value="TreeGrafter"/>
</dbReference>
<dbReference type="GO" id="GO:0042925">
    <property type="term" value="F:benzoate transmembrane transporter activity"/>
    <property type="evidence" value="ECO:0007669"/>
    <property type="project" value="InterPro"/>
</dbReference>
<keyword evidence="3" id="KW-1185">Reference proteome</keyword>
<feature type="transmembrane region" description="Helical" evidence="1">
    <location>
        <begin position="85"/>
        <end position="103"/>
    </location>
</feature>
<protein>
    <submittedName>
        <fullName evidence="2">Benzoate membrane transport protein</fullName>
    </submittedName>
</protein>
<dbReference type="NCBIfam" id="TIGR00843">
    <property type="entry name" value="benE"/>
    <property type="match status" value="1"/>
</dbReference>
<feature type="transmembrane region" description="Helical" evidence="1">
    <location>
        <begin position="58"/>
        <end position="78"/>
    </location>
</feature>
<feature type="transmembrane region" description="Helical" evidence="1">
    <location>
        <begin position="159"/>
        <end position="176"/>
    </location>
</feature>
<feature type="transmembrane region" description="Helical" evidence="1">
    <location>
        <begin position="307"/>
        <end position="328"/>
    </location>
</feature>
<dbReference type="PANTHER" id="PTHR30199">
    <property type="entry name" value="MFS FAMILY TRANSPORTER, PREDICTED SUBSTRATE BENZOATE"/>
    <property type="match status" value="1"/>
</dbReference>
<dbReference type="InterPro" id="IPR004711">
    <property type="entry name" value="Benzoate_Transporter"/>
</dbReference>
<reference evidence="2 3" key="1">
    <citation type="submission" date="2018-04" db="EMBL/GenBank/DDBJ databases">
        <title>Genomic Encyclopedia of Archaeal and Bacterial Type Strains, Phase II (KMG-II): from individual species to whole genera.</title>
        <authorList>
            <person name="Goeker M."/>
        </authorList>
    </citation>
    <scope>NUCLEOTIDE SEQUENCE [LARGE SCALE GENOMIC DNA]</scope>
    <source>
        <strain evidence="2 3">DSM 45787</strain>
    </source>
</reference>
<dbReference type="Pfam" id="PF03594">
    <property type="entry name" value="BenE"/>
    <property type="match status" value="1"/>
</dbReference>
<sequence length="422" mass="43381">MAVKPNKRPFMEGLKEIPRHLTIKTVSAGTLAAVFGCTGPALIIIGGAQNGSLTNVQTASWLFSVYFFGAVLGIFLSVKYRQPIAGAWSIPGAVLVAAALKNYPFSEAVGAFFVAGIIVFILGISGLIGKVMEWIPVPIVMGMIAGAMIKFGVGIVTSLESAPIIAGSALAAYLLSSRMTAKIPPILSALLASSLIAALVGQFQTKELSIGGVVPQLAGPSFSLDAIISISIPLALLVIGAENAQATGVLMAQGYRPPVNEMTVISGVGGMVASLFGGHNANIAGPMTAICASDEAGDKKESRYAAVFVNGILFGLFGLSAGIAVSFVAAMPEALIGTVAGLAMIGVLVNTFQAAFQDRRFQVGTFFALVIAMSGVNFLKISSPFWALVGGVIVSYILEKNDFNASKSGRGEESGDALEAVG</sequence>
<feature type="transmembrane region" description="Helical" evidence="1">
    <location>
        <begin position="135"/>
        <end position="153"/>
    </location>
</feature>
<dbReference type="OrthoDB" id="9813854at2"/>
<dbReference type="EMBL" id="QBKR01000006">
    <property type="protein sequence ID" value="PTX61795.1"/>
    <property type="molecule type" value="Genomic_DNA"/>
</dbReference>
<dbReference type="Proteomes" id="UP000244240">
    <property type="component" value="Unassembled WGS sequence"/>
</dbReference>
<dbReference type="PANTHER" id="PTHR30199:SF0">
    <property type="entry name" value="INNER MEMBRANE PROTEIN YDCO"/>
    <property type="match status" value="1"/>
</dbReference>
<feature type="transmembrane region" description="Helical" evidence="1">
    <location>
        <begin position="183"/>
        <end position="202"/>
    </location>
</feature>
<feature type="transmembrane region" description="Helical" evidence="1">
    <location>
        <begin position="109"/>
        <end position="128"/>
    </location>
</feature>
<keyword evidence="1" id="KW-0812">Transmembrane</keyword>
<evidence type="ECO:0000313" key="2">
    <source>
        <dbReference type="EMBL" id="PTX61795.1"/>
    </source>
</evidence>
<feature type="transmembrane region" description="Helical" evidence="1">
    <location>
        <begin position="334"/>
        <end position="354"/>
    </location>
</feature>